<organism evidence="2 3">
    <name type="scientific">Trichosporon asahii var. asahii (strain ATCC 90039 / CBS 2479 / JCM 2466 / KCTC 7840 / NBRC 103889/ NCYC 2677 / UAMH 7654)</name>
    <name type="common">Yeast</name>
    <dbReference type="NCBI Taxonomy" id="1186058"/>
    <lineage>
        <taxon>Eukaryota</taxon>
        <taxon>Fungi</taxon>
        <taxon>Dikarya</taxon>
        <taxon>Basidiomycota</taxon>
        <taxon>Agaricomycotina</taxon>
        <taxon>Tremellomycetes</taxon>
        <taxon>Trichosporonales</taxon>
        <taxon>Trichosporonaceae</taxon>
        <taxon>Trichosporon</taxon>
    </lineage>
</organism>
<comment type="caution">
    <text evidence="2">The sequence shown here is derived from an EMBL/GenBank/DDBJ whole genome shotgun (WGS) entry which is preliminary data.</text>
</comment>
<accession>J6F090</accession>
<dbReference type="GeneID" id="25985954"/>
<evidence type="ECO:0000313" key="3">
    <source>
        <dbReference type="Proteomes" id="UP000002748"/>
    </source>
</evidence>
<dbReference type="AlphaFoldDB" id="J6F090"/>
<dbReference type="Proteomes" id="UP000002748">
    <property type="component" value="Unassembled WGS sequence"/>
</dbReference>
<dbReference type="HOGENOM" id="CLU_602945_0_0_1"/>
<evidence type="ECO:0008006" key="4">
    <source>
        <dbReference type="Google" id="ProtNLM"/>
    </source>
</evidence>
<protein>
    <recommendedName>
        <fullName evidence="4">F-box domain-containing protein</fullName>
    </recommendedName>
</protein>
<proteinExistence type="predicted"/>
<gene>
    <name evidence="2" type="ORF">A1Q1_02440</name>
</gene>
<dbReference type="RefSeq" id="XP_014179177.1">
    <property type="nucleotide sequence ID" value="XM_014323702.1"/>
</dbReference>
<evidence type="ECO:0000256" key="1">
    <source>
        <dbReference type="SAM" id="MobiDB-lite"/>
    </source>
</evidence>
<reference evidence="2 3" key="1">
    <citation type="journal article" date="2012" name="Eukaryot. Cell">
        <title>Draft genome sequence of CBS 2479, the standard type strain of Trichosporon asahii.</title>
        <authorList>
            <person name="Yang R.Y."/>
            <person name="Li H.T."/>
            <person name="Zhu H."/>
            <person name="Zhou G.P."/>
            <person name="Wang M."/>
            <person name="Wang L."/>
        </authorList>
    </citation>
    <scope>NUCLEOTIDE SEQUENCE [LARGE SCALE GENOMIC DNA]</scope>
    <source>
        <strain evidence="3">ATCC 90039 / CBS 2479 / JCM 2466 / KCTC 7840 / NCYC 2677 / UAMH 7654</strain>
    </source>
</reference>
<dbReference type="EMBL" id="ALBS01000202">
    <property type="protein sequence ID" value="EJT48532.1"/>
    <property type="molecule type" value="Genomic_DNA"/>
</dbReference>
<feature type="region of interest" description="Disordered" evidence="1">
    <location>
        <begin position="1"/>
        <end position="47"/>
    </location>
</feature>
<evidence type="ECO:0000313" key="2">
    <source>
        <dbReference type="EMBL" id="EJT48532.1"/>
    </source>
</evidence>
<dbReference type="KEGG" id="tasa:A1Q1_02440"/>
<dbReference type="VEuPathDB" id="FungiDB:A1Q1_02440"/>
<sequence>MDDLSQAVSDKLNLSKEDTAPASPKATKAEQAFTSAPSTKQHTHDPASIPSIVPWQPELWCHQFPRDRKMMVGTITATSPLPTASDTKLTYATHPHIIEQLLDYVDTNTLFAFRSTCRRLRDEVDLVFESHIELHMEGLQLVFETPARRVIKAQRIPRFYNPALHNIRLDVRPSLEEFSYHSDNRFDHHITNFAVHHTVADWFAKFLSNIKILDFHGGILMNILPGAPPRKGPDALGEVAVKSVKVPKLRFFPDGQSDCGFAAAVPFYADVVEYHGNLHLTHQRIDGSWLFWPKWVPQCEEVAHHVMLGINQKFNISPDRVKPFVYPPSVKKVVVLLCVIKPPNLTTLTIPGSTAEERCIPIVTLLLVLQRICGALQPGITWEMYGFTGTKLATSQAPGGILAADRVPNTVMLYLVRLQAAIDKEELKTDEDYHRKAAEMWGRVIFHGQTIGPQAM</sequence>
<name>J6F090_TRIAS</name>